<keyword evidence="2" id="KW-1185">Reference proteome</keyword>
<dbReference type="Proteomes" id="UP000553343">
    <property type="component" value="Unassembled WGS sequence"/>
</dbReference>
<organism evidence="1 2">
    <name type="scientific">Desulfobacter latus</name>
    <dbReference type="NCBI Taxonomy" id="2292"/>
    <lineage>
        <taxon>Bacteria</taxon>
        <taxon>Pseudomonadati</taxon>
        <taxon>Thermodesulfobacteriota</taxon>
        <taxon>Desulfobacteria</taxon>
        <taxon>Desulfobacterales</taxon>
        <taxon>Desulfobacteraceae</taxon>
        <taxon>Desulfobacter</taxon>
    </lineage>
</organism>
<dbReference type="EMBL" id="JACADJ010000033">
    <property type="protein sequence ID" value="NWH05416.1"/>
    <property type="molecule type" value="Genomic_DNA"/>
</dbReference>
<name>A0A850TDB1_9BACT</name>
<proteinExistence type="predicted"/>
<comment type="caution">
    <text evidence="1">The sequence shown here is derived from an EMBL/GenBank/DDBJ whole genome shotgun (WGS) entry which is preliminary data.</text>
</comment>
<evidence type="ECO:0000313" key="1">
    <source>
        <dbReference type="EMBL" id="NWH05416.1"/>
    </source>
</evidence>
<protein>
    <submittedName>
        <fullName evidence="1">BrnA antitoxin family protein</fullName>
    </submittedName>
</protein>
<evidence type="ECO:0000313" key="2">
    <source>
        <dbReference type="Proteomes" id="UP000553343"/>
    </source>
</evidence>
<sequence>MDDEYPEVTQADFDRAVLRQGLKPVEKKQRITIMLDAGVISYFKSKAGKKGYQTLINESLKKIIAEDQTDQPNLENMLRKVIREELEKASA</sequence>
<dbReference type="Pfam" id="PF14384">
    <property type="entry name" value="BrnA_antitoxin"/>
    <property type="match status" value="1"/>
</dbReference>
<gene>
    <name evidence="1" type="ORF">HXW94_10525</name>
</gene>
<dbReference type="InterPro" id="IPR025528">
    <property type="entry name" value="BrnA_antitoxin"/>
</dbReference>
<reference evidence="1 2" key="1">
    <citation type="submission" date="2020-06" db="EMBL/GenBank/DDBJ databases">
        <title>High-quality draft genome of sulfate reducer Desulfobacter latus type strain AcrS2 isolated from marine sediment.</title>
        <authorList>
            <person name="Hoppe M."/>
            <person name="Larsen C.K."/>
            <person name="Marshall I.P.G."/>
            <person name="Schramm A."/>
            <person name="Marietou A.G."/>
        </authorList>
    </citation>
    <scope>NUCLEOTIDE SEQUENCE [LARGE SCALE GENOMIC DNA]</scope>
    <source>
        <strain evidence="1 2">AcRS2</strain>
    </source>
</reference>
<dbReference type="AlphaFoldDB" id="A0A850TDB1"/>
<accession>A0A850TDB1</accession>